<dbReference type="EMBL" id="LRGB01003095">
    <property type="protein sequence ID" value="KZS04718.1"/>
    <property type="molecule type" value="Genomic_DNA"/>
</dbReference>
<reference evidence="7 8" key="1">
    <citation type="submission" date="2016-03" db="EMBL/GenBank/DDBJ databases">
        <title>EvidentialGene: Evidence-directed Construction of Genes on Genomes.</title>
        <authorList>
            <person name="Gilbert D.G."/>
            <person name="Choi J.-H."/>
            <person name="Mockaitis K."/>
            <person name="Colbourne J."/>
            <person name="Pfrender M."/>
        </authorList>
    </citation>
    <scope>NUCLEOTIDE SEQUENCE [LARGE SCALE GENOMIC DNA]</scope>
    <source>
        <strain evidence="7 8">Xinb3</strain>
        <tissue evidence="7">Complete organism</tissue>
    </source>
</reference>
<name>A0A164M4C0_9CRUS</name>
<protein>
    <submittedName>
        <fullName evidence="7">Putative RER1 protein</fullName>
    </submittedName>
</protein>
<evidence type="ECO:0000256" key="2">
    <source>
        <dbReference type="ARBA" id="ARBA00006070"/>
    </source>
</evidence>
<accession>A0A164M4C0</accession>
<evidence type="ECO:0000313" key="7">
    <source>
        <dbReference type="EMBL" id="KZS04718.1"/>
    </source>
</evidence>
<keyword evidence="4 6" id="KW-1133">Transmembrane helix</keyword>
<comment type="similarity">
    <text evidence="2">Belongs to the RER1 family.</text>
</comment>
<evidence type="ECO:0000256" key="4">
    <source>
        <dbReference type="ARBA" id="ARBA00022989"/>
    </source>
</evidence>
<evidence type="ECO:0000256" key="6">
    <source>
        <dbReference type="SAM" id="Phobius"/>
    </source>
</evidence>
<feature type="transmembrane region" description="Helical" evidence="6">
    <location>
        <begin position="23"/>
        <end position="42"/>
    </location>
</feature>
<dbReference type="OrthoDB" id="448250at2759"/>
<dbReference type="AlphaFoldDB" id="A0A164M4C0"/>
<keyword evidence="5 6" id="KW-0472">Membrane</keyword>
<proteinExistence type="inferred from homology"/>
<dbReference type="InterPro" id="IPR004932">
    <property type="entry name" value="Rer1"/>
</dbReference>
<organism evidence="7 8">
    <name type="scientific">Daphnia magna</name>
    <dbReference type="NCBI Taxonomy" id="35525"/>
    <lineage>
        <taxon>Eukaryota</taxon>
        <taxon>Metazoa</taxon>
        <taxon>Ecdysozoa</taxon>
        <taxon>Arthropoda</taxon>
        <taxon>Crustacea</taxon>
        <taxon>Branchiopoda</taxon>
        <taxon>Diplostraca</taxon>
        <taxon>Cladocera</taxon>
        <taxon>Anomopoda</taxon>
        <taxon>Daphniidae</taxon>
        <taxon>Daphnia</taxon>
    </lineage>
</organism>
<dbReference type="GO" id="GO:0016020">
    <property type="term" value="C:membrane"/>
    <property type="evidence" value="ECO:0007669"/>
    <property type="project" value="UniProtKB-SubCell"/>
</dbReference>
<keyword evidence="8" id="KW-1185">Reference proteome</keyword>
<comment type="caution">
    <text evidence="7">The sequence shown here is derived from an EMBL/GenBank/DDBJ whole genome shotgun (WGS) entry which is preliminary data.</text>
</comment>
<evidence type="ECO:0000256" key="5">
    <source>
        <dbReference type="ARBA" id="ARBA00023136"/>
    </source>
</evidence>
<dbReference type="Proteomes" id="UP000076858">
    <property type="component" value="Unassembled WGS sequence"/>
</dbReference>
<dbReference type="Pfam" id="PF03248">
    <property type="entry name" value="Rer1"/>
    <property type="match status" value="1"/>
</dbReference>
<comment type="subcellular location">
    <subcellularLocation>
        <location evidence="1">Membrane</location>
        <topology evidence="1">Multi-pass membrane protein</topology>
    </subcellularLocation>
</comment>
<sequence length="68" mass="8078">MQFFKRLGQAYQSLLDKSTPHPISRWIFTFVLITMFLARVFFSKARVVYSHICTRHLPFEPFHCISIA</sequence>
<keyword evidence="3 6" id="KW-0812">Transmembrane</keyword>
<gene>
    <name evidence="7" type="ORF">APZ42_032273</name>
</gene>
<evidence type="ECO:0000256" key="3">
    <source>
        <dbReference type="ARBA" id="ARBA00022692"/>
    </source>
</evidence>
<evidence type="ECO:0000256" key="1">
    <source>
        <dbReference type="ARBA" id="ARBA00004141"/>
    </source>
</evidence>
<evidence type="ECO:0000313" key="8">
    <source>
        <dbReference type="Proteomes" id="UP000076858"/>
    </source>
</evidence>
<dbReference type="GO" id="GO:0005737">
    <property type="term" value="C:cytoplasm"/>
    <property type="evidence" value="ECO:0007669"/>
    <property type="project" value="UniProtKB-ARBA"/>
</dbReference>